<organism evidence="5 6">
    <name type="scientific">Rhodopseudomonas palustris</name>
    <dbReference type="NCBI Taxonomy" id="1076"/>
    <lineage>
        <taxon>Bacteria</taxon>
        <taxon>Pseudomonadati</taxon>
        <taxon>Pseudomonadota</taxon>
        <taxon>Alphaproteobacteria</taxon>
        <taxon>Hyphomicrobiales</taxon>
        <taxon>Nitrobacteraceae</taxon>
        <taxon>Rhodopseudomonas</taxon>
    </lineage>
</organism>
<dbReference type="AlphaFoldDB" id="A0A323UGN0"/>
<dbReference type="GO" id="GO:0003677">
    <property type="term" value="F:DNA binding"/>
    <property type="evidence" value="ECO:0007669"/>
    <property type="project" value="InterPro"/>
</dbReference>
<dbReference type="PANTHER" id="PTHR30007:SF1">
    <property type="entry name" value="BLR1914 PROTEIN"/>
    <property type="match status" value="1"/>
</dbReference>
<sequence length="253" mass="29161">MRSNLFWLSDEQWAQIEPHLPKDVRGKARVDDRRVISGIVHVIKSGCRWCDCPPEYGPPTTIYNRFVRWAERGVWERLFRERAGRGRSTETQMIDATHVKAHRSASGAKKGEQNQAIGRTRGGRNTKIHAIADAKGRLLAILLTGGEAHDCPPAQRLIRRTKAAKKILGDKAYDSAELRQWLINRGTKPVVPNRSNRKQPFSFDKKSYKQRHHIENAFCRLKDFRRIATRYDRLARNFLASVCLVAALVWWIQ</sequence>
<evidence type="ECO:0000313" key="6">
    <source>
        <dbReference type="Proteomes" id="UP000248134"/>
    </source>
</evidence>
<dbReference type="NCBIfam" id="NF033580">
    <property type="entry name" value="transpos_IS5_3"/>
    <property type="match status" value="1"/>
</dbReference>
<evidence type="ECO:0000256" key="2">
    <source>
        <dbReference type="SAM" id="Phobius"/>
    </source>
</evidence>
<keyword evidence="2" id="KW-0472">Membrane</keyword>
<dbReference type="PANTHER" id="PTHR30007">
    <property type="entry name" value="PHP DOMAIN PROTEIN"/>
    <property type="match status" value="1"/>
</dbReference>
<feature type="transmembrane region" description="Helical" evidence="2">
    <location>
        <begin position="234"/>
        <end position="252"/>
    </location>
</feature>
<evidence type="ECO:0000256" key="1">
    <source>
        <dbReference type="SAM" id="MobiDB-lite"/>
    </source>
</evidence>
<dbReference type="Pfam" id="PF13340">
    <property type="entry name" value="DUF4096"/>
    <property type="match status" value="1"/>
</dbReference>
<evidence type="ECO:0000313" key="5">
    <source>
        <dbReference type="EMBL" id="PZA11694.1"/>
    </source>
</evidence>
<keyword evidence="2" id="KW-0812">Transmembrane</keyword>
<keyword evidence="2" id="KW-1133">Transmembrane helix</keyword>
<evidence type="ECO:0000259" key="4">
    <source>
        <dbReference type="Pfam" id="PF13340"/>
    </source>
</evidence>
<dbReference type="EMBL" id="QKQS01000016">
    <property type="protein sequence ID" value="PZA11694.1"/>
    <property type="molecule type" value="Genomic_DNA"/>
</dbReference>
<feature type="domain" description="Insertion element IS402-like" evidence="4">
    <location>
        <begin position="8"/>
        <end position="79"/>
    </location>
</feature>
<protein>
    <submittedName>
        <fullName evidence="5">IS5 family transposase</fullName>
    </submittedName>
</protein>
<accession>A0A323UGN0</accession>
<comment type="caution">
    <text evidence="5">The sequence shown here is derived from an EMBL/GenBank/DDBJ whole genome shotgun (WGS) entry which is preliminary data.</text>
</comment>
<proteinExistence type="predicted"/>
<reference evidence="5 6" key="1">
    <citation type="submission" date="2018-06" db="EMBL/GenBank/DDBJ databases">
        <title>Draft Whole-Genome Sequence of the purple photosynthetic bacterium Rhodospeudomonas palustris XCP.</title>
        <authorList>
            <person name="Rayyan A."/>
            <person name="Meyer T.E."/>
            <person name="Kyndt J.A."/>
        </authorList>
    </citation>
    <scope>NUCLEOTIDE SEQUENCE [LARGE SCALE GENOMIC DNA]</scope>
    <source>
        <strain evidence="5 6">XCP</strain>
    </source>
</reference>
<dbReference type="Pfam" id="PF01609">
    <property type="entry name" value="DDE_Tnp_1"/>
    <property type="match status" value="1"/>
</dbReference>
<gene>
    <name evidence="5" type="ORF">DNX69_11235</name>
</gene>
<dbReference type="InterPro" id="IPR025161">
    <property type="entry name" value="IS402-like_dom"/>
</dbReference>
<feature type="domain" description="Transposase IS4-like" evidence="3">
    <location>
        <begin position="92"/>
        <end position="249"/>
    </location>
</feature>
<dbReference type="InterPro" id="IPR002559">
    <property type="entry name" value="Transposase_11"/>
</dbReference>
<dbReference type="Proteomes" id="UP000248134">
    <property type="component" value="Unassembled WGS sequence"/>
</dbReference>
<name>A0A323UGN0_RHOPL</name>
<evidence type="ECO:0000259" key="3">
    <source>
        <dbReference type="Pfam" id="PF01609"/>
    </source>
</evidence>
<dbReference type="GO" id="GO:0004803">
    <property type="term" value="F:transposase activity"/>
    <property type="evidence" value="ECO:0007669"/>
    <property type="project" value="InterPro"/>
</dbReference>
<dbReference type="OrthoDB" id="9798237at2"/>
<dbReference type="GO" id="GO:0006313">
    <property type="term" value="P:DNA transposition"/>
    <property type="evidence" value="ECO:0007669"/>
    <property type="project" value="InterPro"/>
</dbReference>
<feature type="region of interest" description="Disordered" evidence="1">
    <location>
        <begin position="99"/>
        <end position="120"/>
    </location>
</feature>